<organism evidence="1 2">
    <name type="scientific">Stenotrophomonas phage Philippe</name>
    <dbReference type="NCBI Taxonomy" id="2859655"/>
    <lineage>
        <taxon>Viruses</taxon>
        <taxon>Duplodnaviria</taxon>
        <taxon>Heunggongvirae</taxon>
        <taxon>Uroviricota</taxon>
        <taxon>Caudoviricetes</taxon>
        <taxon>Schitoviridae</taxon>
        <taxon>Philippevirus</taxon>
        <taxon>Philippevirus philippe</taxon>
    </lineage>
</organism>
<evidence type="ECO:0000313" key="1">
    <source>
        <dbReference type="EMBL" id="QYW02278.1"/>
    </source>
</evidence>
<accession>A0AAE8BLQ4</accession>
<dbReference type="Proteomes" id="UP000827261">
    <property type="component" value="Segment"/>
</dbReference>
<reference evidence="1" key="1">
    <citation type="submission" date="2021-06" db="EMBL/GenBank/DDBJ databases">
        <title>Complete genome sequence of Stenotrophomonas maltophilia phage Philippe.</title>
        <authorList>
            <person name="Vallavanatt I."/>
            <person name="Bartz M."/>
            <person name="Clark J."/>
            <person name="Burrowes B."/>
            <person name="Liu M."/>
            <person name="Gill J."/>
        </authorList>
    </citation>
    <scope>NUCLEOTIDE SEQUENCE</scope>
</reference>
<dbReference type="EMBL" id="MZ326861">
    <property type="protein sequence ID" value="QYW02278.1"/>
    <property type="molecule type" value="Genomic_DNA"/>
</dbReference>
<name>A0AAE8BLQ4_9CAUD</name>
<evidence type="ECO:0000313" key="2">
    <source>
        <dbReference type="Proteomes" id="UP000827261"/>
    </source>
</evidence>
<sequence>MSEVITEPTRIEQMERSLENAKQAALDLQAFERLMANRDFRDIVLNKFMVTECARYAQQSGNVMLTEQQRADALCMAQAAGHLKSFLHVYSTQLATKAGSVEGLETDLEQMRQEESEEQEG</sequence>
<gene>
    <name evidence="1" type="ORF">CPT_Philippe_085</name>
</gene>
<keyword evidence="2" id="KW-1185">Reference proteome</keyword>
<proteinExistence type="predicted"/>
<protein>
    <submittedName>
        <fullName evidence="1">Uncharacterized protein</fullName>
    </submittedName>
</protein>